<feature type="transmembrane region" description="Helical" evidence="5">
    <location>
        <begin position="55"/>
        <end position="76"/>
    </location>
</feature>
<feature type="transmembrane region" description="Helical" evidence="5">
    <location>
        <begin position="376"/>
        <end position="399"/>
    </location>
</feature>
<dbReference type="PANTHER" id="PTHR42718:SF39">
    <property type="entry name" value="ACTINORHODIN TRANSPORTER-RELATED"/>
    <property type="match status" value="1"/>
</dbReference>
<dbReference type="Proteomes" id="UP000295447">
    <property type="component" value="Unassembled WGS sequence"/>
</dbReference>
<evidence type="ECO:0000313" key="8">
    <source>
        <dbReference type="Proteomes" id="UP000295447"/>
    </source>
</evidence>
<keyword evidence="4 5" id="KW-0472">Membrane</keyword>
<evidence type="ECO:0000256" key="5">
    <source>
        <dbReference type="SAM" id="Phobius"/>
    </source>
</evidence>
<evidence type="ECO:0000256" key="4">
    <source>
        <dbReference type="ARBA" id="ARBA00023136"/>
    </source>
</evidence>
<dbReference type="GO" id="GO:0022857">
    <property type="term" value="F:transmembrane transporter activity"/>
    <property type="evidence" value="ECO:0007669"/>
    <property type="project" value="InterPro"/>
</dbReference>
<dbReference type="CDD" id="cd17321">
    <property type="entry name" value="MFS_MMR_MDR_like"/>
    <property type="match status" value="1"/>
</dbReference>
<reference evidence="7 8" key="1">
    <citation type="submission" date="2019-03" db="EMBL/GenBank/DDBJ databases">
        <title>Genomic Encyclopedia of Type Strains, Phase III (KMG-III): the genomes of soil and plant-associated and newly described type strains.</title>
        <authorList>
            <person name="Whitman W."/>
        </authorList>
    </citation>
    <scope>NUCLEOTIDE SEQUENCE [LARGE SCALE GENOMIC DNA]</scope>
    <source>
        <strain evidence="7 8">VKM Ac-2570</strain>
    </source>
</reference>
<dbReference type="SUPFAM" id="SSF103473">
    <property type="entry name" value="MFS general substrate transporter"/>
    <property type="match status" value="1"/>
</dbReference>
<feature type="transmembrane region" description="Helical" evidence="5">
    <location>
        <begin position="238"/>
        <end position="259"/>
    </location>
</feature>
<feature type="transmembrane region" description="Helical" evidence="5">
    <location>
        <begin position="279"/>
        <end position="304"/>
    </location>
</feature>
<proteinExistence type="predicted"/>
<dbReference type="GO" id="GO:0005886">
    <property type="term" value="C:plasma membrane"/>
    <property type="evidence" value="ECO:0007669"/>
    <property type="project" value="UniProtKB-SubCell"/>
</dbReference>
<keyword evidence="3 5" id="KW-1133">Transmembrane helix</keyword>
<feature type="transmembrane region" description="Helical" evidence="5">
    <location>
        <begin position="146"/>
        <end position="169"/>
    </location>
</feature>
<feature type="transmembrane region" description="Helical" evidence="5">
    <location>
        <begin position="212"/>
        <end position="232"/>
    </location>
</feature>
<evidence type="ECO:0000256" key="1">
    <source>
        <dbReference type="ARBA" id="ARBA00004651"/>
    </source>
</evidence>
<name>A0A4R8A211_9ACTN</name>
<feature type="transmembrane region" description="Helical" evidence="5">
    <location>
        <begin position="181"/>
        <end position="200"/>
    </location>
</feature>
<dbReference type="AlphaFoldDB" id="A0A4R8A211"/>
<feature type="transmembrane region" description="Helical" evidence="5">
    <location>
        <begin position="88"/>
        <end position="105"/>
    </location>
</feature>
<dbReference type="InterPro" id="IPR020846">
    <property type="entry name" value="MFS_dom"/>
</dbReference>
<feature type="transmembrane region" description="Helical" evidence="5">
    <location>
        <begin position="111"/>
        <end position="134"/>
    </location>
</feature>
<evidence type="ECO:0000313" key="7">
    <source>
        <dbReference type="EMBL" id="TDW24462.1"/>
    </source>
</evidence>
<dbReference type="Gene3D" id="1.20.1720.10">
    <property type="entry name" value="Multidrug resistance protein D"/>
    <property type="match status" value="2"/>
</dbReference>
<dbReference type="InterPro" id="IPR036259">
    <property type="entry name" value="MFS_trans_sf"/>
</dbReference>
<dbReference type="Pfam" id="PF07690">
    <property type="entry name" value="MFS_1"/>
    <property type="match status" value="1"/>
</dbReference>
<comment type="subcellular location">
    <subcellularLocation>
        <location evidence="1">Cell membrane</location>
        <topology evidence="1">Multi-pass membrane protein</topology>
    </subcellularLocation>
</comment>
<dbReference type="RefSeq" id="WP_202874557.1">
    <property type="nucleotide sequence ID" value="NZ_SODF01000001.1"/>
</dbReference>
<dbReference type="EMBL" id="SODF01000001">
    <property type="protein sequence ID" value="TDW24462.1"/>
    <property type="molecule type" value="Genomic_DNA"/>
</dbReference>
<comment type="caution">
    <text evidence="7">The sequence shown here is derived from an EMBL/GenBank/DDBJ whole genome shotgun (WGS) entry which is preliminary data.</text>
</comment>
<accession>A0A4R8A211</accession>
<feature type="transmembrane region" description="Helical" evidence="5">
    <location>
        <begin position="420"/>
        <end position="438"/>
    </location>
</feature>
<feature type="transmembrane region" description="Helical" evidence="5">
    <location>
        <begin position="444"/>
        <end position="466"/>
    </location>
</feature>
<feature type="transmembrane region" description="Helical" evidence="5">
    <location>
        <begin position="316"/>
        <end position="338"/>
    </location>
</feature>
<evidence type="ECO:0000256" key="2">
    <source>
        <dbReference type="ARBA" id="ARBA00022692"/>
    </source>
</evidence>
<gene>
    <name evidence="7" type="ORF">EV650_3341</name>
</gene>
<dbReference type="PROSITE" id="PS50850">
    <property type="entry name" value="MFS"/>
    <property type="match status" value="1"/>
</dbReference>
<evidence type="ECO:0000259" key="6">
    <source>
        <dbReference type="PROSITE" id="PS50850"/>
    </source>
</evidence>
<dbReference type="InterPro" id="IPR011701">
    <property type="entry name" value="MFS"/>
</dbReference>
<feature type="domain" description="Major facilitator superfamily (MFS) profile" evidence="6">
    <location>
        <begin position="22"/>
        <end position="471"/>
    </location>
</feature>
<feature type="transmembrane region" description="Helical" evidence="5">
    <location>
        <begin position="345"/>
        <end position="364"/>
    </location>
</feature>
<keyword evidence="2 5" id="KW-0812">Transmembrane</keyword>
<sequence>MTTLTTPATTTAHRSSGLMWAILALVLLADALDVIDGTVTNIAAPTIARELNGGVGLIKWLGPAYMLSMGVLLLVGGRLGDKFGQRKLFLIGISGFTLASALAGLSPDPALLIAARVAQGAFGALLIPQGMAIMTKAFSRDMLAKAFGLFGPVLGLASVGGPVLAGFIISADLFGLSWRPIFLANVVLGIIGLVAAVKILPRDDDGDRSTVVDGRGSGLLAAAMFGLLYGVIEGSTNGWNAVPVASIIAGILFFAAFAYRQRTAVDPLIKPSLLHNRGFTSGMVVGLVVFAAGTGLIFVLSLFLQEGLHAGARGASLGLVPLTAGIIVAAFAAMAGLVTRLGRKLVFIGLAVNLAGCAWVLALVNHSGTNLSLWTLAPAFFVIGVGTGLCFATIPTVALGDAKPDEAGSASGSLSSIQQLSSAIGSAAVTSIFFQGTSSGLGHAMTVTLIVVLAVTALSLPVVTLMPRKAAE</sequence>
<keyword evidence="8" id="KW-1185">Reference proteome</keyword>
<protein>
    <submittedName>
        <fullName evidence="7">EmrB/QacA subfamily drug resistance transporter</fullName>
    </submittedName>
</protein>
<dbReference type="PANTHER" id="PTHR42718">
    <property type="entry name" value="MAJOR FACILITATOR SUPERFAMILY MULTIDRUG TRANSPORTER MFSC"/>
    <property type="match status" value="1"/>
</dbReference>
<organism evidence="7 8">
    <name type="scientific">Kribbella kalugense</name>
    <dbReference type="NCBI Taxonomy" id="2512221"/>
    <lineage>
        <taxon>Bacteria</taxon>
        <taxon>Bacillati</taxon>
        <taxon>Actinomycetota</taxon>
        <taxon>Actinomycetes</taxon>
        <taxon>Propionibacteriales</taxon>
        <taxon>Kribbellaceae</taxon>
        <taxon>Kribbella</taxon>
    </lineage>
</organism>
<evidence type="ECO:0000256" key="3">
    <source>
        <dbReference type="ARBA" id="ARBA00022989"/>
    </source>
</evidence>